<dbReference type="Gene3D" id="3.90.230.10">
    <property type="entry name" value="Creatinase/methionine aminopeptidase superfamily"/>
    <property type="match status" value="1"/>
</dbReference>
<dbReference type="EMBL" id="CP001601">
    <property type="protein sequence ID" value="ACP32864.1"/>
    <property type="molecule type" value="Genomic_DNA"/>
</dbReference>
<dbReference type="HOGENOM" id="CLU_017266_4_1_11"/>
<gene>
    <name evidence="3" type="primary">pepE</name>
    <name evidence="3" type="ordered locus">cauri_1271</name>
</gene>
<dbReference type="SUPFAM" id="SSF55920">
    <property type="entry name" value="Creatinase/aminopeptidase"/>
    <property type="match status" value="1"/>
</dbReference>
<evidence type="ECO:0000313" key="3">
    <source>
        <dbReference type="EMBL" id="ACP32864.1"/>
    </source>
</evidence>
<dbReference type="OrthoDB" id="9806388at2"/>
<protein>
    <submittedName>
        <fullName evidence="3">Putative dipeptidase</fullName>
    </submittedName>
</protein>
<dbReference type="InterPro" id="IPR050659">
    <property type="entry name" value="Peptidase_M24B"/>
</dbReference>
<feature type="domain" description="Creatinase N-terminal" evidence="2">
    <location>
        <begin position="26"/>
        <end position="138"/>
    </location>
</feature>
<sequence length="396" mass="42307">MRVHAAQLNRTETSGRLTDMTDYASRLSRARAIAAAKNIDVLLVGTGAEFAYLTGSWVSSHERLTCLVIRPDAEPIIVAPSTDIESLQGVAAHLVGWSDGHDPYALALEGVRPSTVALGSSLTADHVLRFQSAIRGQLNPLSPSSTSSTDVPQVEYLLATEALAELFTRKDPDEVAELRAAAAAIDAVHAEVPRLLKPGRTEAEVAADLRELILREHREVDFIIVGSGPNGANPHYDYGDRELGAGDPVVVDIGGTLASGYHSDCTRTYVVGADPSAAPTDFQEAYAVLEKAQAAGRAAARPGTTAQGIDRATRSVIEAAGWGEYFTHRTGHGIGLSTHEEPFIMEGNELELSQSMAFSIEPGIYVPGKWGMRLEDIVVTTESGYESLNQAPRGLR</sequence>
<dbReference type="InterPro" id="IPR000587">
    <property type="entry name" value="Creatinase_N"/>
</dbReference>
<evidence type="ECO:0000259" key="2">
    <source>
        <dbReference type="Pfam" id="PF01321"/>
    </source>
</evidence>
<accession>C3PGB0</accession>
<dbReference type="SUPFAM" id="SSF53092">
    <property type="entry name" value="Creatinase/prolidase N-terminal domain"/>
    <property type="match status" value="1"/>
</dbReference>
<reference evidence="3 4" key="1">
    <citation type="journal article" date="2010" name="BMC Genomics">
        <title>Complete genome sequence and lifestyle of black-pigmented Corynebacterium aurimucosum ATCC 700975 (formerly C. nigricans CN-1) isolated from a vaginal swab of a woman with spontaneous abortion.</title>
        <authorList>
            <person name="Trost E."/>
            <person name="Gotker S."/>
            <person name="Schneider J."/>
            <person name="Schneiker-Bekel S."/>
            <person name="Szczepanowski R."/>
            <person name="Tilker A."/>
            <person name="Viehoever P."/>
            <person name="Arnold W."/>
            <person name="Bekel T."/>
            <person name="Blom J."/>
            <person name="Gartemann K.H."/>
            <person name="Linke B."/>
            <person name="Goesmann A."/>
            <person name="Puhler A."/>
            <person name="Shukla S.K."/>
            <person name="Tauch A."/>
        </authorList>
    </citation>
    <scope>NUCLEOTIDE SEQUENCE [LARGE SCALE GENOMIC DNA]</scope>
    <source>
        <strain evidence="4">ATCC 700975 / DSM 44827 / CIP 107346 / CN-1</strain>
    </source>
</reference>
<dbReference type="Pfam" id="PF01321">
    <property type="entry name" value="Creatinase_N"/>
    <property type="match status" value="1"/>
</dbReference>
<dbReference type="Pfam" id="PF00557">
    <property type="entry name" value="Peptidase_M24"/>
    <property type="match status" value="1"/>
</dbReference>
<proteinExistence type="predicted"/>
<dbReference type="eggNOG" id="COG0006">
    <property type="taxonomic scope" value="Bacteria"/>
</dbReference>
<dbReference type="PANTHER" id="PTHR46112:SF3">
    <property type="entry name" value="AMINOPEPTIDASE YPDF"/>
    <property type="match status" value="1"/>
</dbReference>
<evidence type="ECO:0000259" key="1">
    <source>
        <dbReference type="Pfam" id="PF00557"/>
    </source>
</evidence>
<dbReference type="AlphaFoldDB" id="C3PGB0"/>
<dbReference type="InterPro" id="IPR029149">
    <property type="entry name" value="Creatin/AminoP/Spt16_N"/>
</dbReference>
<dbReference type="Proteomes" id="UP000002077">
    <property type="component" value="Chromosome"/>
</dbReference>
<feature type="domain" description="Peptidase M24" evidence="1">
    <location>
        <begin position="177"/>
        <end position="382"/>
    </location>
</feature>
<name>C3PGB0_CORA7</name>
<organism evidence="3 4">
    <name type="scientific">Corynebacterium aurimucosum (strain ATCC 700975 / DSM 44827 / CIP 107346 / CN-1)</name>
    <name type="common">Corynebacterium nigricans</name>
    <dbReference type="NCBI Taxonomy" id="548476"/>
    <lineage>
        <taxon>Bacteria</taxon>
        <taxon>Bacillati</taxon>
        <taxon>Actinomycetota</taxon>
        <taxon>Actinomycetes</taxon>
        <taxon>Mycobacteriales</taxon>
        <taxon>Corynebacteriaceae</taxon>
        <taxon>Corynebacterium</taxon>
    </lineage>
</organism>
<dbReference type="InterPro" id="IPR036005">
    <property type="entry name" value="Creatinase/aminopeptidase-like"/>
</dbReference>
<dbReference type="Gene3D" id="3.40.350.10">
    <property type="entry name" value="Creatinase/prolidase N-terminal domain"/>
    <property type="match status" value="1"/>
</dbReference>
<evidence type="ECO:0000313" key="4">
    <source>
        <dbReference type="Proteomes" id="UP000002077"/>
    </source>
</evidence>
<dbReference type="KEGG" id="car:cauri_1271"/>
<keyword evidence="4" id="KW-1185">Reference proteome</keyword>
<dbReference type="InterPro" id="IPR000994">
    <property type="entry name" value="Pept_M24"/>
</dbReference>
<dbReference type="STRING" id="548476.cauri_1271"/>
<dbReference type="PANTHER" id="PTHR46112">
    <property type="entry name" value="AMINOPEPTIDASE"/>
    <property type="match status" value="1"/>
</dbReference>